<dbReference type="Proteomes" id="UP000291572">
    <property type="component" value="Unassembled WGS sequence"/>
</dbReference>
<name>A0A8G2DVQ9_9SPHN</name>
<reference evidence="2 3" key="1">
    <citation type="submission" date="2019-02" db="EMBL/GenBank/DDBJ databases">
        <authorList>
            <person name="Feng G."/>
        </authorList>
    </citation>
    <scope>NUCLEOTIDE SEQUENCE [LARGE SCALE GENOMIC DNA]</scope>
    <source>
        <strain evidence="2 3">CCTCC AB 2011146</strain>
    </source>
</reference>
<protein>
    <submittedName>
        <fullName evidence="2">Uncharacterized protein</fullName>
    </submittedName>
</protein>
<sequence length="114" mass="13122">MALTNAQRQARLRDRNQKRLSESVTPEDVDRAVKLIYEAFCVEEGEASSLPSWDDWLADLERRSVAKAGERWREMAPESADPDDYPDHIALEDRQFLAKVGAVMRAARWPAKHR</sequence>
<proteinExistence type="predicted"/>
<gene>
    <name evidence="2" type="ORF">EWH12_09900</name>
</gene>
<dbReference type="OrthoDB" id="9919255at2"/>
<dbReference type="AlphaFoldDB" id="A0A8G2DVQ9"/>
<feature type="compositionally biased region" description="Basic and acidic residues" evidence="1">
    <location>
        <begin position="11"/>
        <end position="21"/>
    </location>
</feature>
<accession>A0A8G2DVQ9</accession>
<feature type="region of interest" description="Disordered" evidence="1">
    <location>
        <begin position="1"/>
        <end position="25"/>
    </location>
</feature>
<evidence type="ECO:0000256" key="1">
    <source>
        <dbReference type="SAM" id="MobiDB-lite"/>
    </source>
</evidence>
<evidence type="ECO:0000313" key="3">
    <source>
        <dbReference type="Proteomes" id="UP000291572"/>
    </source>
</evidence>
<organism evidence="2 3">
    <name type="scientific">Sphingobium cupriresistens</name>
    <dbReference type="NCBI Taxonomy" id="1132417"/>
    <lineage>
        <taxon>Bacteria</taxon>
        <taxon>Pseudomonadati</taxon>
        <taxon>Pseudomonadota</taxon>
        <taxon>Alphaproteobacteria</taxon>
        <taxon>Sphingomonadales</taxon>
        <taxon>Sphingomonadaceae</taxon>
        <taxon>Sphingobium</taxon>
    </lineage>
</organism>
<dbReference type="EMBL" id="SEOO01000014">
    <property type="protein sequence ID" value="RYM11011.1"/>
    <property type="molecule type" value="Genomic_DNA"/>
</dbReference>
<comment type="caution">
    <text evidence="2">The sequence shown here is derived from an EMBL/GenBank/DDBJ whole genome shotgun (WGS) entry which is preliminary data.</text>
</comment>
<evidence type="ECO:0000313" key="2">
    <source>
        <dbReference type="EMBL" id="RYM11011.1"/>
    </source>
</evidence>